<evidence type="ECO:0000313" key="1">
    <source>
        <dbReference type="EMBL" id="KIR60189.1"/>
    </source>
</evidence>
<protein>
    <submittedName>
        <fullName evidence="1">Uncharacterized protein</fullName>
    </submittedName>
</protein>
<proteinExistence type="predicted"/>
<gene>
    <name evidence="1" type="ORF">I314_04045</name>
</gene>
<keyword evidence="2" id="KW-1185">Reference proteome</keyword>
<accession>A0ABR5B9C2</accession>
<organism evidence="1 2">
    <name type="scientific">Cryptococcus bacillisporus CA1873</name>
    <dbReference type="NCBI Taxonomy" id="1296111"/>
    <lineage>
        <taxon>Eukaryota</taxon>
        <taxon>Fungi</taxon>
        <taxon>Dikarya</taxon>
        <taxon>Basidiomycota</taxon>
        <taxon>Agaricomycotina</taxon>
        <taxon>Tremellomycetes</taxon>
        <taxon>Tremellales</taxon>
        <taxon>Cryptococcaceae</taxon>
        <taxon>Cryptococcus</taxon>
        <taxon>Cryptococcus gattii species complex</taxon>
    </lineage>
</organism>
<sequence>MQRPSCKSFKKRRKQLRPRSRAWREGCRRLKWRWKRLSSMSPLLLKELLRLKRDCWSSNPRASLMRLTKSVSRPSTLKLAPSRRKPTNSVKSLLPSVMILNHSRIRFSKLAVFVFVPFSQRSRLPRVFSTLPMNLSPRQKLVKPRRREMWRSLKIPSRTTRLLWRKS</sequence>
<evidence type="ECO:0000313" key="2">
    <source>
        <dbReference type="Proteomes" id="UP000053800"/>
    </source>
</evidence>
<dbReference type="EMBL" id="KN848898">
    <property type="protein sequence ID" value="KIR60189.1"/>
    <property type="molecule type" value="Genomic_DNA"/>
</dbReference>
<dbReference type="Proteomes" id="UP000053800">
    <property type="component" value="Unassembled WGS sequence"/>
</dbReference>
<reference evidence="1 2" key="1">
    <citation type="submission" date="2015-01" db="EMBL/GenBank/DDBJ databases">
        <title>The Genome Sequence of Cryptococcus gattii CA1873.</title>
        <authorList>
            <consortium name="The Broad Institute Genomics Platform"/>
            <person name="Cuomo C."/>
            <person name="Litvintseva A."/>
            <person name="Chen Y."/>
            <person name="Heitman J."/>
            <person name="Sun S."/>
            <person name="Springer D."/>
            <person name="Dromer F."/>
            <person name="Young S."/>
            <person name="Zeng Q."/>
            <person name="Gargeya S."/>
            <person name="Abouelleil A."/>
            <person name="Alvarado L."/>
            <person name="Chapman S.B."/>
            <person name="Gainer-Dewar J."/>
            <person name="Goldberg J."/>
            <person name="Griggs A."/>
            <person name="Gujja S."/>
            <person name="Hansen M."/>
            <person name="Howarth C."/>
            <person name="Imamovic A."/>
            <person name="Larimer J."/>
            <person name="Murphy C."/>
            <person name="Naylor J."/>
            <person name="Pearson M."/>
            <person name="Priest M."/>
            <person name="Roberts A."/>
            <person name="Saif S."/>
            <person name="Shea T."/>
            <person name="Sykes S."/>
            <person name="Wortman J."/>
            <person name="Nusbaum C."/>
            <person name="Birren B."/>
        </authorList>
    </citation>
    <scope>NUCLEOTIDE SEQUENCE [LARGE SCALE GENOMIC DNA]</scope>
    <source>
        <strain evidence="1 2">CA1873</strain>
    </source>
</reference>
<name>A0ABR5B9C2_CRYGA</name>